<evidence type="ECO:0000259" key="4">
    <source>
        <dbReference type="Pfam" id="PF07992"/>
    </source>
</evidence>
<feature type="domain" description="GCVT N-terminal" evidence="3">
    <location>
        <begin position="615"/>
        <end position="885"/>
    </location>
</feature>
<dbReference type="InterPro" id="IPR042204">
    <property type="entry name" value="2Fe-2S-bd_N"/>
</dbReference>
<accession>A0ABZ2XYF6</accession>
<dbReference type="Gene3D" id="3.30.1360.120">
    <property type="entry name" value="Probable tRNA modification gtpase trme, domain 1"/>
    <property type="match status" value="1"/>
</dbReference>
<evidence type="ECO:0000256" key="2">
    <source>
        <dbReference type="ARBA" id="ARBA00023002"/>
    </source>
</evidence>
<gene>
    <name evidence="7" type="ORF">QEZ52_21580</name>
</gene>
<keyword evidence="2" id="KW-0560">Oxidoreductase</keyword>
<keyword evidence="8" id="KW-1185">Reference proteome</keyword>
<dbReference type="InterPro" id="IPR029043">
    <property type="entry name" value="GcvT/YgfZ_C"/>
</dbReference>
<dbReference type="SUPFAM" id="SSF103025">
    <property type="entry name" value="Folate-binding domain"/>
    <property type="match status" value="1"/>
</dbReference>
<dbReference type="PRINTS" id="PR00469">
    <property type="entry name" value="PNDRDTASEII"/>
</dbReference>
<dbReference type="InterPro" id="IPR036188">
    <property type="entry name" value="FAD/NAD-bd_sf"/>
</dbReference>
<dbReference type="PANTHER" id="PTHR43757">
    <property type="entry name" value="AMINOMETHYLTRANSFERASE"/>
    <property type="match status" value="1"/>
</dbReference>
<dbReference type="Pfam" id="PF01571">
    <property type="entry name" value="GCV_T"/>
    <property type="match status" value="1"/>
</dbReference>
<dbReference type="Pfam" id="PF07992">
    <property type="entry name" value="Pyr_redox_2"/>
    <property type="match status" value="1"/>
</dbReference>
<dbReference type="SUPFAM" id="SSF101790">
    <property type="entry name" value="Aminomethyltransferase beta-barrel domain"/>
    <property type="match status" value="1"/>
</dbReference>
<dbReference type="Pfam" id="PF08669">
    <property type="entry name" value="GCV_T_C"/>
    <property type="match status" value="1"/>
</dbReference>
<dbReference type="Pfam" id="PF17806">
    <property type="entry name" value="SO_alpha_A3"/>
    <property type="match status" value="1"/>
</dbReference>
<feature type="domain" description="SoxA A3" evidence="6">
    <location>
        <begin position="517"/>
        <end position="600"/>
    </location>
</feature>
<dbReference type="InterPro" id="IPR027266">
    <property type="entry name" value="TrmE/GcvT-like"/>
</dbReference>
<dbReference type="Gene3D" id="3.10.20.440">
    <property type="entry name" value="2Fe-2S iron-sulphur cluster binding domain, sarcosine oxidase, alpha subunit, N-terminal domain"/>
    <property type="match status" value="1"/>
</dbReference>
<evidence type="ECO:0000256" key="1">
    <source>
        <dbReference type="ARBA" id="ARBA00008609"/>
    </source>
</evidence>
<name>A0ABZ2XYF6_9RHOB</name>
<sequence>MAQVNRVTGKGRINRAKPVSFTFNGKSYQGYEGDTLASALLANNVKLLGRSFKYHRPRGVYTAGSEEPSGLVQLETGAWTEPNTRATMVELYDGLSAASQNCWPSVRWDVGAVNNAASRLIPSGFYYKTFMWPASWWEKVFEPVIRKSAGLGKCPEENDPDVYEHRHVHCDVLVVGMGPAGLAAALNAGRTGARVIVLDENASAGGSLLTTGEDIDGKPADQWITDTLSELEAIEEVTVLTRTTASAYYDHNYITALERVTNHNGPRQNGVRERFWKIRAAQVVLAAGAHERPPVFAENDRPGIMMASALRTYVNQYGVLPGKQVVIFTNNNSAYAAAIDARDAGAEVTIVDTRPSPSGPAFEAAQAKGIQVDAGFGIVATRGKHSVKGCEIAPLSNDGRTVAGNSILIPCDAIGVSAGWNPSVHMWSQARGKVAWDPAVACFKPEFCQQKVRAAGSGNGTFDLAGCLAEGTEVGMAAARDAGFDGVAKTPIAASEEAFDLRPIYYVTSRKPVGESKKAFHDHQNDVTAADIHLAHREGYVSVEHLKRYTTTGMATDQGKMSNVNALAIMADLRGDTIPGVGTTTFRPPYTPTTFGAMAGQNAGELFHFTQKTPMWDWHSQNGAVMEAMGDFLRPLVYARPGESHKVAENREVKMVRQSVGIYDASTLGKIDVRGPDATKFLNLVYTNAWDKLKVGQAKYGFMLNERGMIFDDGVTTKLGENHCHMTTTTGNAAAVLAWLEDWLQVEWPHLDVYLTNVAEHWAVCSLAGPNARKVLEKLTSLDISAGAFPFMTMKDGKVAGVDARILRVSFTGESSFEINVPARYGQYVWEQIIEAGREFEIIPFGTEALHILRAERGFVVVGQDTDGTVTPMDLGMGWIVSKKKGDFIGKRGFDAPEVVRSGRKQLVGLLTDKRDYVIPHGSHLVEMATQAPPVKTVGWVCSTYWSENLGRSIALALVEDGRACIGQTLTVRNINGDAEKVTLTAPVFYDAKGERAHA</sequence>
<keyword evidence="7" id="KW-0614">Plasmid</keyword>
<dbReference type="InterPro" id="IPR028896">
    <property type="entry name" value="GcvT/YgfZ/DmdA"/>
</dbReference>
<evidence type="ECO:0000313" key="8">
    <source>
        <dbReference type="Proteomes" id="UP001623232"/>
    </source>
</evidence>
<evidence type="ECO:0000313" key="7">
    <source>
        <dbReference type="EMBL" id="WZK91156.1"/>
    </source>
</evidence>
<dbReference type="InterPro" id="IPR023753">
    <property type="entry name" value="FAD/NAD-binding_dom"/>
</dbReference>
<evidence type="ECO:0000259" key="5">
    <source>
        <dbReference type="Pfam" id="PF08669"/>
    </source>
</evidence>
<geneLocation type="plasmid" evidence="7 8">
    <name>unnamed4</name>
</geneLocation>
<dbReference type="PANTHER" id="PTHR43757:SF2">
    <property type="entry name" value="AMINOMETHYLTRANSFERASE, MITOCHONDRIAL"/>
    <property type="match status" value="1"/>
</dbReference>
<dbReference type="InterPro" id="IPR006277">
    <property type="entry name" value="Sarcosine_oxidase_asu"/>
</dbReference>
<proteinExistence type="inferred from homology"/>
<organism evidence="7 8">
    <name type="scientific">Aliisedimentitalea scapharcae</name>
    <dbReference type="NCBI Taxonomy" id="1524259"/>
    <lineage>
        <taxon>Bacteria</taxon>
        <taxon>Pseudomonadati</taxon>
        <taxon>Pseudomonadota</taxon>
        <taxon>Alphaproteobacteria</taxon>
        <taxon>Rhodobacterales</taxon>
        <taxon>Roseobacteraceae</taxon>
        <taxon>Aliisedimentitalea</taxon>
    </lineage>
</organism>
<dbReference type="Gene3D" id="3.50.50.60">
    <property type="entry name" value="FAD/NAD(P)-binding domain"/>
    <property type="match status" value="2"/>
</dbReference>
<feature type="domain" description="Aminomethyltransferase C-terminal" evidence="5">
    <location>
        <begin position="905"/>
        <end position="991"/>
    </location>
</feature>
<reference evidence="7 8" key="1">
    <citation type="submission" date="2023-04" db="EMBL/GenBank/DDBJ databases">
        <title>Complete genome sequence of Alisedimentitalea scapharcae.</title>
        <authorList>
            <person name="Rong J.-C."/>
            <person name="Yi M.-L."/>
            <person name="Zhao Q."/>
        </authorList>
    </citation>
    <scope>NUCLEOTIDE SEQUENCE [LARGE SCALE GENOMIC DNA]</scope>
    <source>
        <strain evidence="7 8">KCTC 42119</strain>
        <plasmid evidence="7 8">unnamed4</plasmid>
    </source>
</reference>
<protein>
    <submittedName>
        <fullName evidence="7">Sarcosine oxidase subunit alpha family protein</fullName>
    </submittedName>
</protein>
<dbReference type="InterPro" id="IPR041854">
    <property type="entry name" value="BFD-like_2Fe2S-bd_dom_sf"/>
</dbReference>
<dbReference type="InterPro" id="IPR006222">
    <property type="entry name" value="GCVT_N"/>
</dbReference>
<evidence type="ECO:0000259" key="6">
    <source>
        <dbReference type="Pfam" id="PF17806"/>
    </source>
</evidence>
<dbReference type="Gene3D" id="1.10.10.1100">
    <property type="entry name" value="BFD-like [2Fe-2S]-binding domain"/>
    <property type="match status" value="1"/>
</dbReference>
<dbReference type="PIRSF" id="PIRSF037980">
    <property type="entry name" value="SoxA"/>
    <property type="match status" value="1"/>
</dbReference>
<evidence type="ECO:0000259" key="3">
    <source>
        <dbReference type="Pfam" id="PF01571"/>
    </source>
</evidence>
<dbReference type="InterPro" id="IPR041117">
    <property type="entry name" value="SoxA_A3"/>
</dbReference>
<dbReference type="PRINTS" id="PR00368">
    <property type="entry name" value="FADPNR"/>
</dbReference>
<dbReference type="RefSeq" id="WP_343211861.1">
    <property type="nucleotide sequence ID" value="NZ_CP123585.1"/>
</dbReference>
<comment type="similarity">
    <text evidence="1">Belongs to the GcvT family.</text>
</comment>
<dbReference type="Pfam" id="PF13510">
    <property type="entry name" value="Fer2_4"/>
    <property type="match status" value="1"/>
</dbReference>
<dbReference type="SUPFAM" id="SSF51905">
    <property type="entry name" value="FAD/NAD(P)-binding domain"/>
    <property type="match status" value="1"/>
</dbReference>
<dbReference type="EMBL" id="CP123585">
    <property type="protein sequence ID" value="WZK91156.1"/>
    <property type="molecule type" value="Genomic_DNA"/>
</dbReference>
<dbReference type="Proteomes" id="UP001623232">
    <property type="component" value="Plasmid unnamed4"/>
</dbReference>
<dbReference type="InterPro" id="IPR013977">
    <property type="entry name" value="GcvT_C"/>
</dbReference>
<feature type="domain" description="FAD/NAD(P)-binding" evidence="4">
    <location>
        <begin position="171"/>
        <end position="427"/>
    </location>
</feature>
<dbReference type="NCBIfam" id="TIGR01372">
    <property type="entry name" value="soxA"/>
    <property type="match status" value="1"/>
</dbReference>